<evidence type="ECO:0000313" key="3">
    <source>
        <dbReference type="Proteomes" id="UP000316238"/>
    </source>
</evidence>
<dbReference type="Proteomes" id="UP000316238">
    <property type="component" value="Unassembled WGS sequence"/>
</dbReference>
<dbReference type="SUPFAM" id="SSF52317">
    <property type="entry name" value="Class I glutamine amidotransferase-like"/>
    <property type="match status" value="1"/>
</dbReference>
<proteinExistence type="predicted"/>
<dbReference type="Pfam" id="PF18864">
    <property type="entry name" value="AbiTii"/>
    <property type="match status" value="1"/>
</dbReference>
<dbReference type="InterPro" id="IPR029062">
    <property type="entry name" value="Class_I_gatase-like"/>
</dbReference>
<name>A0A521G439_9BACT</name>
<evidence type="ECO:0000313" key="2">
    <source>
        <dbReference type="EMBL" id="TAA75780.1"/>
    </source>
</evidence>
<keyword evidence="3" id="KW-1185">Reference proteome</keyword>
<protein>
    <recommendedName>
        <fullName evidence="1">AbiTii domain-containing protein</fullName>
    </recommendedName>
</protein>
<accession>A0A521G439</accession>
<feature type="domain" description="AbiTii" evidence="1">
    <location>
        <begin position="3"/>
        <end position="185"/>
    </location>
</feature>
<evidence type="ECO:0000259" key="1">
    <source>
        <dbReference type="Pfam" id="PF18864"/>
    </source>
</evidence>
<comment type="caution">
    <text evidence="2">The sequence shown here is derived from an EMBL/GenBank/DDBJ whole genome shotgun (WGS) entry which is preliminary data.</text>
</comment>
<dbReference type="EMBL" id="NQJD01000003">
    <property type="protein sequence ID" value="TAA75780.1"/>
    <property type="molecule type" value="Genomic_DNA"/>
</dbReference>
<dbReference type="InterPro" id="IPR041304">
    <property type="entry name" value="AbiTii"/>
</dbReference>
<gene>
    <name evidence="2" type="ORF">CDV28_10319</name>
</gene>
<reference evidence="2" key="1">
    <citation type="submission" date="2017-07" db="EMBL/GenBank/DDBJ databases">
        <title>The cable genome - Insights into the physiology and evolution of filamentous bacteria capable of sulfide oxidation via long distance electron transfer.</title>
        <authorList>
            <person name="Thorup C."/>
            <person name="Bjerg J.T."/>
            <person name="Schreiber L."/>
            <person name="Nielsen L.P."/>
            <person name="Kjeldsen K.U."/>
            <person name="Boesen T."/>
            <person name="Boggild A."/>
            <person name="Meysman F."/>
            <person name="Geelhoed J."/>
            <person name="Schramm A."/>
        </authorList>
    </citation>
    <scope>NUCLEOTIDE SEQUENCE [LARGE SCALE GENOMIC DNA]</scope>
    <source>
        <strain evidence="2">GS</strain>
    </source>
</reference>
<organism evidence="2 3">
    <name type="scientific">Candidatus Electronema aureum</name>
    <dbReference type="NCBI Taxonomy" id="2005002"/>
    <lineage>
        <taxon>Bacteria</taxon>
        <taxon>Pseudomonadati</taxon>
        <taxon>Thermodesulfobacteriota</taxon>
        <taxon>Desulfobulbia</taxon>
        <taxon>Desulfobulbales</taxon>
        <taxon>Desulfobulbaceae</taxon>
        <taxon>Candidatus Electronema</taxon>
    </lineage>
</organism>
<sequence>MPKIVLELRHDAISESCSLGELLRKALVVAKKLHITDFELWASHELNGYPPGTEIPQYREVVGTIKVLDAHRGCWIPFIIQGPYADAASRRRINEAVGSLEALVSDQERGNFSLPFPPEIEARLMREMDFPTQLMLQFGSSQIHGILQAIRNTILHWALDLESRGILGDDMSFTSEEQQAAKKMQTVNIEYFQGILGDVKHSTVTQNLNMDVRKGDFDSLAAYLRSVEVEEAQIADLKERIKQDPVPQGKDKLGPKVSSWIGEMVGKAASGGWQLAVGTAGSLLFQLRAAYTTDSSDRTRAAGRRLVRSIMPHPERAEGPPWLRMFQNAREWCKE</sequence>
<dbReference type="AlphaFoldDB" id="A0A521G439"/>